<dbReference type="Gene3D" id="3.20.20.140">
    <property type="entry name" value="Metal-dependent hydrolases"/>
    <property type="match status" value="1"/>
</dbReference>
<name>A0ABV6VEX7_9ACTN</name>
<dbReference type="EMBL" id="JBHEZX010000010">
    <property type="protein sequence ID" value="MFC1412265.1"/>
    <property type="molecule type" value="Genomic_DNA"/>
</dbReference>
<dbReference type="SUPFAM" id="SSF51556">
    <property type="entry name" value="Metallo-dependent hydrolases"/>
    <property type="match status" value="1"/>
</dbReference>
<sequence length="478" mass="54014">MFSFPQSSEVRAIRRAISHPIVDGDSHVLELLPFIHEIAQELSDTDTADAMLRLLCDRSTRLNSVSLADRRSAGIWRGSWWGVPAENTLDRATTTLPRLLHNRLEQFGIDFQLIYPTLGLLVFLVQDQDIRNLMARSFNTYYARMFDGVRDRIEPAAVIPMHTPAEAINELRYAVETLSFRTVVMTGVVPRQIIGSGVPGATWTDTVAYGSDYDYDPVWVECERLGVVPTFHGTGMGWGSRTSPKNYVYNHLGNFAAANEACCRAIVMGGAARRFPQLSWCFLEGGVSWAAQLQADLIEHFEKRGPESISQYDPGRVDWPLMANLYKEYRSPHMADRDDIFTSRTPYLADPADGRPLLNDFAESGLTSRDDITDLFKRFYFGCEPDDRLIPLSFDRQINPGDSPLRPVFASDIGHWDVSDARQVLPEIWRLRRECGIGDTDFKALTFTNIVECLTRANSSFFERTTIANEARLLSRHG</sequence>
<dbReference type="RefSeq" id="WP_380512794.1">
    <property type="nucleotide sequence ID" value="NZ_JBHEZX010000010.1"/>
</dbReference>
<dbReference type="InterPro" id="IPR006680">
    <property type="entry name" value="Amidohydro-rel"/>
</dbReference>
<evidence type="ECO:0000259" key="2">
    <source>
        <dbReference type="Pfam" id="PF04909"/>
    </source>
</evidence>
<evidence type="ECO:0000256" key="1">
    <source>
        <dbReference type="ARBA" id="ARBA00023239"/>
    </source>
</evidence>
<dbReference type="PANTHER" id="PTHR21240">
    <property type="entry name" value="2-AMINO-3-CARBOXYLMUCONATE-6-SEMIALDEHYDE DECARBOXYLASE"/>
    <property type="match status" value="1"/>
</dbReference>
<dbReference type="InterPro" id="IPR032466">
    <property type="entry name" value="Metal_Hydrolase"/>
</dbReference>
<feature type="domain" description="Amidohydrolase-related" evidence="2">
    <location>
        <begin position="132"/>
        <end position="291"/>
    </location>
</feature>
<keyword evidence="4" id="KW-1185">Reference proteome</keyword>
<organism evidence="3 4">
    <name type="scientific">Streptacidiphilus alkalitolerans</name>
    <dbReference type="NCBI Taxonomy" id="3342712"/>
    <lineage>
        <taxon>Bacteria</taxon>
        <taxon>Bacillati</taxon>
        <taxon>Actinomycetota</taxon>
        <taxon>Actinomycetes</taxon>
        <taxon>Kitasatosporales</taxon>
        <taxon>Streptomycetaceae</taxon>
        <taxon>Streptacidiphilus</taxon>
    </lineage>
</organism>
<gene>
    <name evidence="3" type="ORF">ACEZDG_23640</name>
</gene>
<evidence type="ECO:0000313" key="4">
    <source>
        <dbReference type="Proteomes" id="UP001592582"/>
    </source>
</evidence>
<dbReference type="PANTHER" id="PTHR21240:SF28">
    <property type="entry name" value="ISO-OROTATE DECARBOXYLASE (EUROFUNG)"/>
    <property type="match status" value="1"/>
</dbReference>
<protein>
    <submittedName>
        <fullName evidence="3">Amidohydrolase family protein</fullName>
    </submittedName>
</protein>
<dbReference type="Proteomes" id="UP001592582">
    <property type="component" value="Unassembled WGS sequence"/>
</dbReference>
<reference evidence="3 4" key="1">
    <citation type="submission" date="2024-09" db="EMBL/GenBank/DDBJ databases">
        <authorList>
            <person name="Lee S.D."/>
        </authorList>
    </citation>
    <scope>NUCLEOTIDE SEQUENCE [LARGE SCALE GENOMIC DNA]</scope>
    <source>
        <strain evidence="3 4">N1-1</strain>
    </source>
</reference>
<comment type="caution">
    <text evidence="3">The sequence shown here is derived from an EMBL/GenBank/DDBJ whole genome shotgun (WGS) entry which is preliminary data.</text>
</comment>
<dbReference type="InterPro" id="IPR032465">
    <property type="entry name" value="ACMSD"/>
</dbReference>
<keyword evidence="1" id="KW-0456">Lyase</keyword>
<proteinExistence type="predicted"/>
<evidence type="ECO:0000313" key="3">
    <source>
        <dbReference type="EMBL" id="MFC1412265.1"/>
    </source>
</evidence>
<dbReference type="Pfam" id="PF04909">
    <property type="entry name" value="Amidohydro_2"/>
    <property type="match status" value="1"/>
</dbReference>
<accession>A0ABV6VEX7</accession>